<proteinExistence type="predicted"/>
<dbReference type="Proteomes" id="UP000814140">
    <property type="component" value="Unassembled WGS sequence"/>
</dbReference>
<keyword evidence="2" id="KW-1185">Reference proteome</keyword>
<protein>
    <submittedName>
        <fullName evidence="1">Aldo/keto reductase</fullName>
    </submittedName>
</protein>
<reference evidence="1" key="2">
    <citation type="journal article" date="2022" name="New Phytol.">
        <title>Evolutionary transition to the ectomycorrhizal habit in the genomes of a hyperdiverse lineage of mushroom-forming fungi.</title>
        <authorList>
            <person name="Looney B."/>
            <person name="Miyauchi S."/>
            <person name="Morin E."/>
            <person name="Drula E."/>
            <person name="Courty P.E."/>
            <person name="Kohler A."/>
            <person name="Kuo A."/>
            <person name="LaButti K."/>
            <person name="Pangilinan J."/>
            <person name="Lipzen A."/>
            <person name="Riley R."/>
            <person name="Andreopoulos W."/>
            <person name="He G."/>
            <person name="Johnson J."/>
            <person name="Nolan M."/>
            <person name="Tritt A."/>
            <person name="Barry K.W."/>
            <person name="Grigoriev I.V."/>
            <person name="Nagy L.G."/>
            <person name="Hibbett D."/>
            <person name="Henrissat B."/>
            <person name="Matheny P.B."/>
            <person name="Labbe J."/>
            <person name="Martin F.M."/>
        </authorList>
    </citation>
    <scope>NUCLEOTIDE SEQUENCE</scope>
    <source>
        <strain evidence="1">HHB10654</strain>
    </source>
</reference>
<accession>A0ACB8TJX9</accession>
<name>A0ACB8TJX9_9AGAM</name>
<evidence type="ECO:0000313" key="1">
    <source>
        <dbReference type="EMBL" id="KAI0068700.1"/>
    </source>
</evidence>
<comment type="caution">
    <text evidence="1">The sequence shown here is derived from an EMBL/GenBank/DDBJ whole genome shotgun (WGS) entry which is preliminary data.</text>
</comment>
<gene>
    <name evidence="1" type="ORF">BV25DRAFT_1817609</name>
</gene>
<reference evidence="1" key="1">
    <citation type="submission" date="2021-03" db="EMBL/GenBank/DDBJ databases">
        <authorList>
            <consortium name="DOE Joint Genome Institute"/>
            <person name="Ahrendt S."/>
            <person name="Looney B.P."/>
            <person name="Miyauchi S."/>
            <person name="Morin E."/>
            <person name="Drula E."/>
            <person name="Courty P.E."/>
            <person name="Chicoki N."/>
            <person name="Fauchery L."/>
            <person name="Kohler A."/>
            <person name="Kuo A."/>
            <person name="Labutti K."/>
            <person name="Pangilinan J."/>
            <person name="Lipzen A."/>
            <person name="Riley R."/>
            <person name="Andreopoulos W."/>
            <person name="He G."/>
            <person name="Johnson J."/>
            <person name="Barry K.W."/>
            <person name="Grigoriev I.V."/>
            <person name="Nagy L."/>
            <person name="Hibbett D."/>
            <person name="Henrissat B."/>
            <person name="Matheny P.B."/>
            <person name="Labbe J."/>
            <person name="Martin F."/>
        </authorList>
    </citation>
    <scope>NUCLEOTIDE SEQUENCE</scope>
    <source>
        <strain evidence="1">HHB10654</strain>
    </source>
</reference>
<evidence type="ECO:0000313" key="2">
    <source>
        <dbReference type="Proteomes" id="UP000814140"/>
    </source>
</evidence>
<dbReference type="EMBL" id="MU277187">
    <property type="protein sequence ID" value="KAI0068700.1"/>
    <property type="molecule type" value="Genomic_DNA"/>
</dbReference>
<organism evidence="1 2">
    <name type="scientific">Artomyces pyxidatus</name>
    <dbReference type="NCBI Taxonomy" id="48021"/>
    <lineage>
        <taxon>Eukaryota</taxon>
        <taxon>Fungi</taxon>
        <taxon>Dikarya</taxon>
        <taxon>Basidiomycota</taxon>
        <taxon>Agaricomycotina</taxon>
        <taxon>Agaricomycetes</taxon>
        <taxon>Russulales</taxon>
        <taxon>Auriscalpiaceae</taxon>
        <taxon>Artomyces</taxon>
    </lineage>
</organism>
<sequence length="284" mass="31512">MAEIHNQTTSALTIKSAVAMSSGYTMPSLGLGVYQNDDCKPACLAALECGYTHIDSARMYRNEEQVGEAVRESKVPREDVFITSKIYETGRGLQGVLSDIDESLSKFGFDYLDLYLIHSPIGGKENRLTTWKALLAAKKAGKIRTAGVSNYGPQHMQEILDAGLEMPAVNQVELHPFCQQKPIVDYCREHGIIVQAYTPLVRGALDNPVLQQIAKKYNKDPAQILIRWSLQHTFVPLPKSANPERVRSNAKVFDFEISKEDMQELDALDKGKAGAVTWNPVDAE</sequence>